<dbReference type="EMBL" id="JAAVJD010000016">
    <property type="protein sequence ID" value="NJQ04805.1"/>
    <property type="molecule type" value="Genomic_DNA"/>
</dbReference>
<name>A0A7X6CYG7_9ACTN</name>
<keyword evidence="4" id="KW-1185">Reference proteome</keyword>
<organism evidence="3 4">
    <name type="scientific">Streptomyces lonarensis</name>
    <dbReference type="NCBI Taxonomy" id="700599"/>
    <lineage>
        <taxon>Bacteria</taxon>
        <taxon>Bacillati</taxon>
        <taxon>Actinomycetota</taxon>
        <taxon>Actinomycetes</taxon>
        <taxon>Kitasatosporales</taxon>
        <taxon>Streptomycetaceae</taxon>
        <taxon>Streptomyces</taxon>
    </lineage>
</organism>
<protein>
    <recommendedName>
        <fullName evidence="5">Secreted protein</fullName>
    </recommendedName>
</protein>
<evidence type="ECO:0000313" key="3">
    <source>
        <dbReference type="EMBL" id="NJQ04805.1"/>
    </source>
</evidence>
<proteinExistence type="predicted"/>
<accession>A0A7X6CYG7</accession>
<evidence type="ECO:0008006" key="5">
    <source>
        <dbReference type="Google" id="ProtNLM"/>
    </source>
</evidence>
<dbReference type="RefSeq" id="WP_167968107.1">
    <property type="nucleotide sequence ID" value="NZ_BHZG01000349.1"/>
</dbReference>
<evidence type="ECO:0000256" key="1">
    <source>
        <dbReference type="SAM" id="MobiDB-lite"/>
    </source>
</evidence>
<evidence type="ECO:0000313" key="4">
    <source>
        <dbReference type="Proteomes" id="UP000578686"/>
    </source>
</evidence>
<dbReference type="Proteomes" id="UP000578686">
    <property type="component" value="Unassembled WGS sequence"/>
</dbReference>
<sequence length="239" mass="24925">MRWQLRVVMGAAGAALLLPGAGASASAESLDEEQLRTALLDHMDFPEDWARDSAQAEAQRGIGVPAPQEANCKALFDGGTDTAASTAFARSFSGPFVRTTAAAHGGEGAAEAALEDYRRTAEACNSFAIVEGEGHGPTEINVTYNGGGAEEPSLNDSAADEVAAVRFQREPESAEAPEVVAEAAMVRVGEHTVLVAQVGRDDAGTGDLQPMLERAVEKLHAVQEGRTPEPPEDLDGTDL</sequence>
<feature type="compositionally biased region" description="Basic and acidic residues" evidence="1">
    <location>
        <begin position="220"/>
        <end position="229"/>
    </location>
</feature>
<reference evidence="3 4" key="1">
    <citation type="submission" date="2020-03" db="EMBL/GenBank/DDBJ databases">
        <title>Draft genome of Streptomyces sp. ventii, isolated from the Axial Seamount in the Pacific Ocean, and resequencing of the two type strains Streptomyces lonarensis strain NCL 716 and Streptomyces bohaiensis strain 11A07.</title>
        <authorList>
            <person name="Loughran R.M."/>
            <person name="Pfannmuller K.M."/>
            <person name="Wasson B.J."/>
            <person name="Deadmond M.C."/>
            <person name="Paddock B.E."/>
            <person name="Koyack M.J."/>
            <person name="Gallegos D.A."/>
            <person name="Mitchell E.A."/>
            <person name="Ushijima B."/>
            <person name="Saw J.H."/>
            <person name="Mcphail K.L."/>
            <person name="Videau P."/>
        </authorList>
    </citation>
    <scope>NUCLEOTIDE SEQUENCE [LARGE SCALE GENOMIC DNA]</scope>
    <source>
        <strain evidence="3 4">NCL716</strain>
    </source>
</reference>
<evidence type="ECO:0000256" key="2">
    <source>
        <dbReference type="SAM" id="SignalP"/>
    </source>
</evidence>
<dbReference type="AlphaFoldDB" id="A0A7X6CYG7"/>
<gene>
    <name evidence="3" type="ORF">HCN56_04210</name>
</gene>
<feature type="region of interest" description="Disordered" evidence="1">
    <location>
        <begin position="220"/>
        <end position="239"/>
    </location>
</feature>
<feature type="signal peptide" evidence="2">
    <location>
        <begin position="1"/>
        <end position="25"/>
    </location>
</feature>
<comment type="caution">
    <text evidence="3">The sequence shown here is derived from an EMBL/GenBank/DDBJ whole genome shotgun (WGS) entry which is preliminary data.</text>
</comment>
<feature type="chain" id="PRO_5039688220" description="Secreted protein" evidence="2">
    <location>
        <begin position="26"/>
        <end position="239"/>
    </location>
</feature>
<keyword evidence="2" id="KW-0732">Signal</keyword>
<feature type="compositionally biased region" description="Acidic residues" evidence="1">
    <location>
        <begin position="230"/>
        <end position="239"/>
    </location>
</feature>